<feature type="region of interest" description="Disordered" evidence="1">
    <location>
        <begin position="187"/>
        <end position="265"/>
    </location>
</feature>
<sequence length="540" mass="61420">MAQPHIEENPSTRSTCSRYGPLPVLQPTPHRPFSSTFSGFNSVDGVYGEPTQATNSNTESLEISDDLKSIFKTIYRKKGTRRERRDLNVKYQHIVGSECEQCAVKRKKCIIPVTAMQCVHCPGYMKCTRVPIMQRLRVRDMMGITDEQYDHLLRWFKKDAEDELLQPLAYTIPVLPSKQLQNQLGSIRQISRKPSSTLAFTKPSSPMHPQTRTPIIDNKPFSGKSKRSNPYPSSSRDSDPIPHYHDQASEPGVNHLSDVSHSTKELDSWADIQSAVEIERPTRECPTPREGSLWKYSPPTAPLPSISRRKELWMTENHFSPVSPSKPSTVTRICANTPVQLDPSYYYHSDTTAATSPDIPFTETWGINPFVETQSYYSASSSETITELGETPLPTYTENYFTRHHLPHYDPDYQSYSPAIVQSDTPPDIKHDIELEVSPSANHAEDDYTWHYLPQHRPQHRSYSPDPEGFGGNAANLEYDAELEEYRSPTYAENHYMHYDHTLHLPDTEPQHQSYNPCPVGFLTGSSKSVAIGNSKYRTR</sequence>
<keyword evidence="3" id="KW-1185">Reference proteome</keyword>
<accession>A0A9P5TVI1</accession>
<dbReference type="OrthoDB" id="2890087at2759"/>
<name>A0A9P5TVI1_9AGAR</name>
<evidence type="ECO:0000256" key="1">
    <source>
        <dbReference type="SAM" id="MobiDB-lite"/>
    </source>
</evidence>
<protein>
    <submittedName>
        <fullName evidence="2">Uncharacterized protein</fullName>
    </submittedName>
</protein>
<feature type="region of interest" description="Disordered" evidence="1">
    <location>
        <begin position="1"/>
        <end position="21"/>
    </location>
</feature>
<feature type="compositionally biased region" description="Polar residues" evidence="1">
    <location>
        <begin position="187"/>
        <end position="213"/>
    </location>
</feature>
<evidence type="ECO:0000313" key="2">
    <source>
        <dbReference type="EMBL" id="KAF9019916.1"/>
    </source>
</evidence>
<dbReference type="Proteomes" id="UP000772434">
    <property type="component" value="Unassembled WGS sequence"/>
</dbReference>
<organism evidence="2 3">
    <name type="scientific">Rhodocollybia butyracea</name>
    <dbReference type="NCBI Taxonomy" id="206335"/>
    <lineage>
        <taxon>Eukaryota</taxon>
        <taxon>Fungi</taxon>
        <taxon>Dikarya</taxon>
        <taxon>Basidiomycota</taxon>
        <taxon>Agaricomycotina</taxon>
        <taxon>Agaricomycetes</taxon>
        <taxon>Agaricomycetidae</taxon>
        <taxon>Agaricales</taxon>
        <taxon>Marasmiineae</taxon>
        <taxon>Omphalotaceae</taxon>
        <taxon>Rhodocollybia</taxon>
    </lineage>
</organism>
<feature type="compositionally biased region" description="Basic and acidic residues" evidence="1">
    <location>
        <begin position="236"/>
        <end position="248"/>
    </location>
</feature>
<gene>
    <name evidence="2" type="ORF">BDP27DRAFT_1378046</name>
</gene>
<evidence type="ECO:0000313" key="3">
    <source>
        <dbReference type="Proteomes" id="UP000772434"/>
    </source>
</evidence>
<dbReference type="AlphaFoldDB" id="A0A9P5TVI1"/>
<dbReference type="EMBL" id="JADNRY010001183">
    <property type="protein sequence ID" value="KAF9019916.1"/>
    <property type="molecule type" value="Genomic_DNA"/>
</dbReference>
<feature type="compositionally biased region" description="Basic and acidic residues" evidence="1">
    <location>
        <begin position="1"/>
        <end position="10"/>
    </location>
</feature>
<proteinExistence type="predicted"/>
<comment type="caution">
    <text evidence="2">The sequence shown here is derived from an EMBL/GenBank/DDBJ whole genome shotgun (WGS) entry which is preliminary data.</text>
</comment>
<reference evidence="2" key="1">
    <citation type="submission" date="2020-11" db="EMBL/GenBank/DDBJ databases">
        <authorList>
            <consortium name="DOE Joint Genome Institute"/>
            <person name="Ahrendt S."/>
            <person name="Riley R."/>
            <person name="Andreopoulos W."/>
            <person name="Labutti K."/>
            <person name="Pangilinan J."/>
            <person name="Ruiz-Duenas F.J."/>
            <person name="Barrasa J.M."/>
            <person name="Sanchez-Garcia M."/>
            <person name="Camarero S."/>
            <person name="Miyauchi S."/>
            <person name="Serrano A."/>
            <person name="Linde D."/>
            <person name="Babiker R."/>
            <person name="Drula E."/>
            <person name="Ayuso-Fernandez I."/>
            <person name="Pacheco R."/>
            <person name="Padilla G."/>
            <person name="Ferreira P."/>
            <person name="Barriuso J."/>
            <person name="Kellner H."/>
            <person name="Castanera R."/>
            <person name="Alfaro M."/>
            <person name="Ramirez L."/>
            <person name="Pisabarro A.G."/>
            <person name="Kuo A."/>
            <person name="Tritt A."/>
            <person name="Lipzen A."/>
            <person name="He G."/>
            <person name="Yan M."/>
            <person name="Ng V."/>
            <person name="Cullen D."/>
            <person name="Martin F."/>
            <person name="Rosso M.-N."/>
            <person name="Henrissat B."/>
            <person name="Hibbett D."/>
            <person name="Martinez A.T."/>
            <person name="Grigoriev I.V."/>
        </authorList>
    </citation>
    <scope>NUCLEOTIDE SEQUENCE</scope>
    <source>
        <strain evidence="2">AH 40177</strain>
    </source>
</reference>